<comment type="cofactor">
    <cofactor evidence="1 6">
        <name>Mg(2+)</name>
        <dbReference type="ChEBI" id="CHEBI:18420"/>
    </cofactor>
</comment>
<evidence type="ECO:0000313" key="7">
    <source>
        <dbReference type="EMBL" id="QDU64962.1"/>
    </source>
</evidence>
<dbReference type="PANTHER" id="PTHR43200">
    <property type="entry name" value="PHOSPHATASE"/>
    <property type="match status" value="1"/>
</dbReference>
<protein>
    <submittedName>
        <fullName evidence="7">Histidinol-phosphatase</fullName>
        <ecNumber evidence="7">3.1.3.15</ecNumber>
    </submittedName>
</protein>
<keyword evidence="8" id="KW-1185">Reference proteome</keyword>
<dbReference type="AlphaFoldDB" id="A0A518BDB8"/>
<evidence type="ECO:0000256" key="4">
    <source>
        <dbReference type="ARBA" id="ARBA00022801"/>
    </source>
</evidence>
<dbReference type="SUPFAM" id="SSF56655">
    <property type="entry name" value="Carbohydrate phosphatase"/>
    <property type="match status" value="1"/>
</dbReference>
<evidence type="ECO:0000256" key="1">
    <source>
        <dbReference type="ARBA" id="ARBA00001946"/>
    </source>
</evidence>
<dbReference type="GO" id="GO:0004401">
    <property type="term" value="F:histidinol-phosphatase activity"/>
    <property type="evidence" value="ECO:0007669"/>
    <property type="project" value="UniProtKB-EC"/>
</dbReference>
<evidence type="ECO:0000256" key="2">
    <source>
        <dbReference type="ARBA" id="ARBA00009759"/>
    </source>
</evidence>
<dbReference type="Pfam" id="PF00459">
    <property type="entry name" value="Inositol_P"/>
    <property type="match status" value="1"/>
</dbReference>
<comment type="similarity">
    <text evidence="2">Belongs to the inositol monophosphatase superfamily.</text>
</comment>
<keyword evidence="3 6" id="KW-0479">Metal-binding</keyword>
<dbReference type="KEGG" id="pbap:Pla133_00230"/>
<keyword evidence="5 6" id="KW-0460">Magnesium</keyword>
<dbReference type="Gene3D" id="3.40.190.80">
    <property type="match status" value="1"/>
</dbReference>
<dbReference type="RefSeq" id="WP_419191971.1">
    <property type="nucleotide sequence ID" value="NZ_CP036287.1"/>
</dbReference>
<evidence type="ECO:0000256" key="6">
    <source>
        <dbReference type="PIRSR" id="PIRSR600760-2"/>
    </source>
</evidence>
<evidence type="ECO:0000256" key="3">
    <source>
        <dbReference type="ARBA" id="ARBA00022723"/>
    </source>
</evidence>
<dbReference type="PANTHER" id="PTHR43200:SF6">
    <property type="entry name" value="3'(2'),5'-BISPHOSPHATE NUCLEOTIDASE"/>
    <property type="match status" value="1"/>
</dbReference>
<dbReference type="Proteomes" id="UP000316921">
    <property type="component" value="Chromosome"/>
</dbReference>
<dbReference type="EC" id="3.1.3.15" evidence="7"/>
<name>A0A518BDB8_9BACT</name>
<keyword evidence="4 7" id="KW-0378">Hydrolase</keyword>
<dbReference type="EMBL" id="CP036287">
    <property type="protein sequence ID" value="QDU64962.1"/>
    <property type="molecule type" value="Genomic_DNA"/>
</dbReference>
<evidence type="ECO:0000313" key="8">
    <source>
        <dbReference type="Proteomes" id="UP000316921"/>
    </source>
</evidence>
<feature type="binding site" evidence="6">
    <location>
        <position position="85"/>
    </location>
    <ligand>
        <name>Mg(2+)</name>
        <dbReference type="ChEBI" id="CHEBI:18420"/>
        <label>1</label>
        <note>catalytic</note>
    </ligand>
</feature>
<sequence>MFAELEACEQLAVRMADRARELVVKRYRSPLAVQTKDDRSPVSELDQQIERELRAMIQAAAPHHGIIGEEFDDHQPDAELIWVIDPIDGTKAFLAGIPTFVTLIGLLRAGRPVLGVIEQPVVRDRWIGGPARQTLHNGVPAIVRRCHDISQAWLASTSPSMFKGVDATRLGAVTARARQTVWGGDGFLYGLLASGHLDLVIENSLGLHDFAALVPIVTGAGGLMTDWFGRELGRDSAGDVVAASDQRLHAQALELLQG</sequence>
<feature type="binding site" evidence="6">
    <location>
        <position position="69"/>
    </location>
    <ligand>
        <name>Mg(2+)</name>
        <dbReference type="ChEBI" id="CHEBI:18420"/>
        <label>1</label>
        <note>catalytic</note>
    </ligand>
</feature>
<proteinExistence type="inferred from homology"/>
<feature type="binding site" evidence="6">
    <location>
        <position position="209"/>
    </location>
    <ligand>
        <name>Mg(2+)</name>
        <dbReference type="ChEBI" id="CHEBI:18420"/>
        <label>1</label>
        <note>catalytic</note>
    </ligand>
</feature>
<feature type="binding site" evidence="6">
    <location>
        <position position="88"/>
    </location>
    <ligand>
        <name>Mg(2+)</name>
        <dbReference type="ChEBI" id="CHEBI:18420"/>
        <label>1</label>
        <note>catalytic</note>
    </ligand>
</feature>
<dbReference type="InterPro" id="IPR051090">
    <property type="entry name" value="Inositol_monoP_superfamily"/>
</dbReference>
<gene>
    <name evidence="7" type="primary">hisN</name>
    <name evidence="7" type="ORF">Pla133_00230</name>
</gene>
<evidence type="ECO:0000256" key="5">
    <source>
        <dbReference type="ARBA" id="ARBA00022842"/>
    </source>
</evidence>
<dbReference type="CDD" id="cd01641">
    <property type="entry name" value="Bacterial_IMPase_like_1"/>
    <property type="match status" value="1"/>
</dbReference>
<organism evidence="7 8">
    <name type="scientific">Engelhardtia mirabilis</name>
    <dbReference type="NCBI Taxonomy" id="2528011"/>
    <lineage>
        <taxon>Bacteria</taxon>
        <taxon>Pseudomonadati</taxon>
        <taxon>Planctomycetota</taxon>
        <taxon>Planctomycetia</taxon>
        <taxon>Planctomycetia incertae sedis</taxon>
        <taxon>Engelhardtia</taxon>
    </lineage>
</organism>
<accession>A0A518BDB8</accession>
<reference evidence="7 8" key="1">
    <citation type="submission" date="2019-02" db="EMBL/GenBank/DDBJ databases">
        <title>Deep-cultivation of Planctomycetes and their phenomic and genomic characterization uncovers novel biology.</title>
        <authorList>
            <person name="Wiegand S."/>
            <person name="Jogler M."/>
            <person name="Boedeker C."/>
            <person name="Pinto D."/>
            <person name="Vollmers J."/>
            <person name="Rivas-Marin E."/>
            <person name="Kohn T."/>
            <person name="Peeters S.H."/>
            <person name="Heuer A."/>
            <person name="Rast P."/>
            <person name="Oberbeckmann S."/>
            <person name="Bunk B."/>
            <person name="Jeske O."/>
            <person name="Meyerdierks A."/>
            <person name="Storesund J.E."/>
            <person name="Kallscheuer N."/>
            <person name="Luecker S."/>
            <person name="Lage O.M."/>
            <person name="Pohl T."/>
            <person name="Merkel B.J."/>
            <person name="Hornburger P."/>
            <person name="Mueller R.-W."/>
            <person name="Bruemmer F."/>
            <person name="Labrenz M."/>
            <person name="Spormann A.M."/>
            <person name="Op den Camp H."/>
            <person name="Overmann J."/>
            <person name="Amann R."/>
            <person name="Jetten M.S.M."/>
            <person name="Mascher T."/>
            <person name="Medema M.H."/>
            <person name="Devos D.P."/>
            <person name="Kaster A.-K."/>
            <person name="Ovreas L."/>
            <person name="Rohde M."/>
            <person name="Galperin M.Y."/>
            <person name="Jogler C."/>
        </authorList>
    </citation>
    <scope>NUCLEOTIDE SEQUENCE [LARGE SCALE GENOMIC DNA]</scope>
    <source>
        <strain evidence="7 8">Pla133</strain>
    </source>
</reference>
<dbReference type="GO" id="GO:0046872">
    <property type="term" value="F:metal ion binding"/>
    <property type="evidence" value="ECO:0007669"/>
    <property type="project" value="UniProtKB-KW"/>
</dbReference>
<dbReference type="Gene3D" id="3.30.540.10">
    <property type="entry name" value="Fructose-1,6-Bisphosphatase, subunit A, domain 1"/>
    <property type="match status" value="1"/>
</dbReference>
<dbReference type="GO" id="GO:0000105">
    <property type="term" value="P:L-histidine biosynthetic process"/>
    <property type="evidence" value="ECO:0007669"/>
    <property type="project" value="TreeGrafter"/>
</dbReference>
<dbReference type="PRINTS" id="PR00377">
    <property type="entry name" value="IMPHPHTASES"/>
</dbReference>
<feature type="binding site" evidence="6">
    <location>
        <position position="87"/>
    </location>
    <ligand>
        <name>Mg(2+)</name>
        <dbReference type="ChEBI" id="CHEBI:18420"/>
        <label>1</label>
        <note>catalytic</note>
    </ligand>
</feature>
<dbReference type="InterPro" id="IPR000760">
    <property type="entry name" value="Inositol_monophosphatase-like"/>
</dbReference>